<dbReference type="PRINTS" id="PR00725">
    <property type="entry name" value="DADACBPTASE1"/>
</dbReference>
<evidence type="ECO:0000259" key="11">
    <source>
        <dbReference type="Pfam" id="PF00768"/>
    </source>
</evidence>
<dbReference type="GO" id="GO:0006508">
    <property type="term" value="P:proteolysis"/>
    <property type="evidence" value="ECO:0007669"/>
    <property type="project" value="InterPro"/>
</dbReference>
<dbReference type="Gene3D" id="3.40.710.10">
    <property type="entry name" value="DD-peptidase/beta-lactamase superfamily"/>
    <property type="match status" value="1"/>
</dbReference>
<gene>
    <name evidence="12" type="ORF">A3K90_04385</name>
</gene>
<sequence>MKRFRLSHAGLLLAALVSMLFFSSPAEASRPLVIDSYIVKDLGYSRVFMQKDTSRLIRPASLTKILTAVIALESGKLDQVVVISPAATGVEPTKAGFRPGDRILLLDLVKASMVNSSNDAAFAIAIHLSGSVEKFVRAMNYRARAIGMKNSTFTNPAGFDTGRYTGNYSTAEDLLALTEYAIHNPLFNEIAMLESIVVRDQRSGRYYLLRTHNKLLARYPYAVGIKTGFTRSAGKCLIARARKENRDMLLVMLNARGDRWTMAEEMFEKAFAAPASSMRRYAEAEGTSPGGLEWMHGGRVE</sequence>
<keyword evidence="3" id="KW-0378">Hydrolase</keyword>
<evidence type="ECO:0000256" key="5">
    <source>
        <dbReference type="ARBA" id="ARBA00022984"/>
    </source>
</evidence>
<dbReference type="SUPFAM" id="SSF56601">
    <property type="entry name" value="beta-lactamase/transpeptidase-like"/>
    <property type="match status" value="1"/>
</dbReference>
<dbReference type="Proteomes" id="UP000076481">
    <property type="component" value="Unassembled WGS sequence"/>
</dbReference>
<evidence type="ECO:0000256" key="8">
    <source>
        <dbReference type="PIRSR" id="PIRSR618044-2"/>
    </source>
</evidence>
<dbReference type="InterPro" id="IPR001967">
    <property type="entry name" value="Peptidase_S11_N"/>
</dbReference>
<dbReference type="AlphaFoldDB" id="A0A165MBW8"/>
<evidence type="ECO:0000256" key="6">
    <source>
        <dbReference type="ARBA" id="ARBA00023316"/>
    </source>
</evidence>
<dbReference type="PANTHER" id="PTHR21581">
    <property type="entry name" value="D-ALANYL-D-ALANINE CARBOXYPEPTIDASE"/>
    <property type="match status" value="1"/>
</dbReference>
<organism evidence="12 13">
    <name type="scientific">Pelodictyon luteolum</name>
    <dbReference type="NCBI Taxonomy" id="1100"/>
    <lineage>
        <taxon>Bacteria</taxon>
        <taxon>Pseudomonadati</taxon>
        <taxon>Chlorobiota</taxon>
        <taxon>Chlorobiia</taxon>
        <taxon>Chlorobiales</taxon>
        <taxon>Chlorobiaceae</taxon>
        <taxon>Chlorobium/Pelodictyon group</taxon>
        <taxon>Pelodictyon</taxon>
    </lineage>
</organism>
<dbReference type="PANTHER" id="PTHR21581:SF33">
    <property type="entry name" value="D-ALANYL-D-ALANINE CARBOXYPEPTIDASE DACB"/>
    <property type="match status" value="1"/>
</dbReference>
<feature type="domain" description="Peptidase S11 D-alanyl-D-alanine carboxypeptidase A N-terminal" evidence="11">
    <location>
        <begin position="35"/>
        <end position="256"/>
    </location>
</feature>
<accession>A0A165MBW8</accession>
<evidence type="ECO:0000313" key="12">
    <source>
        <dbReference type="EMBL" id="KZK75059.1"/>
    </source>
</evidence>
<feature type="active site" evidence="7">
    <location>
        <position position="116"/>
    </location>
</feature>
<dbReference type="GO" id="GO:0008360">
    <property type="term" value="P:regulation of cell shape"/>
    <property type="evidence" value="ECO:0007669"/>
    <property type="project" value="UniProtKB-KW"/>
</dbReference>
<evidence type="ECO:0000256" key="1">
    <source>
        <dbReference type="ARBA" id="ARBA00007164"/>
    </source>
</evidence>
<evidence type="ECO:0000313" key="13">
    <source>
        <dbReference type="Proteomes" id="UP000076481"/>
    </source>
</evidence>
<dbReference type="GO" id="GO:0009002">
    <property type="term" value="F:serine-type D-Ala-D-Ala carboxypeptidase activity"/>
    <property type="evidence" value="ECO:0007669"/>
    <property type="project" value="InterPro"/>
</dbReference>
<keyword evidence="5" id="KW-0573">Peptidoglycan synthesis</keyword>
<feature type="binding site" evidence="8">
    <location>
        <position position="226"/>
    </location>
    <ligand>
        <name>substrate</name>
    </ligand>
</feature>
<protein>
    <submittedName>
        <fullName evidence="12">Peptidase S11</fullName>
    </submittedName>
</protein>
<evidence type="ECO:0000256" key="10">
    <source>
        <dbReference type="SAM" id="SignalP"/>
    </source>
</evidence>
<keyword evidence="4" id="KW-0133">Cell shape</keyword>
<name>A0A165MBW8_PELLU</name>
<dbReference type="GO" id="GO:0071555">
    <property type="term" value="P:cell wall organization"/>
    <property type="evidence" value="ECO:0007669"/>
    <property type="project" value="UniProtKB-KW"/>
</dbReference>
<keyword evidence="2 10" id="KW-0732">Signal</keyword>
<feature type="signal peptide" evidence="10">
    <location>
        <begin position="1"/>
        <end position="28"/>
    </location>
</feature>
<evidence type="ECO:0000256" key="2">
    <source>
        <dbReference type="ARBA" id="ARBA00022729"/>
    </source>
</evidence>
<proteinExistence type="inferred from homology"/>
<dbReference type="InterPro" id="IPR012338">
    <property type="entry name" value="Beta-lactam/transpept-like"/>
</dbReference>
<evidence type="ECO:0000256" key="9">
    <source>
        <dbReference type="RuleBase" id="RU004016"/>
    </source>
</evidence>
<evidence type="ECO:0000256" key="7">
    <source>
        <dbReference type="PIRSR" id="PIRSR618044-1"/>
    </source>
</evidence>
<keyword evidence="6" id="KW-0961">Cell wall biogenesis/degradation</keyword>
<dbReference type="EMBL" id="LVWG01000013">
    <property type="protein sequence ID" value="KZK75059.1"/>
    <property type="molecule type" value="Genomic_DNA"/>
</dbReference>
<feature type="chain" id="PRO_5007862330" evidence="10">
    <location>
        <begin position="29"/>
        <end position="301"/>
    </location>
</feature>
<feature type="active site" description="Acyl-ester intermediate" evidence="7">
    <location>
        <position position="64"/>
    </location>
</feature>
<dbReference type="Pfam" id="PF00768">
    <property type="entry name" value="Peptidase_S11"/>
    <property type="match status" value="1"/>
</dbReference>
<evidence type="ECO:0000256" key="3">
    <source>
        <dbReference type="ARBA" id="ARBA00022801"/>
    </source>
</evidence>
<comment type="similarity">
    <text evidence="1 9">Belongs to the peptidase S11 family.</text>
</comment>
<dbReference type="InterPro" id="IPR018044">
    <property type="entry name" value="Peptidase_S11"/>
</dbReference>
<comment type="caution">
    <text evidence="12">The sequence shown here is derived from an EMBL/GenBank/DDBJ whole genome shotgun (WGS) entry which is preliminary data.</text>
</comment>
<feature type="active site" description="Acyl-ester intermediate" evidence="7">
    <location>
        <position position="61"/>
    </location>
</feature>
<dbReference type="GO" id="GO:0009252">
    <property type="term" value="P:peptidoglycan biosynthetic process"/>
    <property type="evidence" value="ECO:0007669"/>
    <property type="project" value="UniProtKB-KW"/>
</dbReference>
<evidence type="ECO:0000256" key="4">
    <source>
        <dbReference type="ARBA" id="ARBA00022960"/>
    </source>
</evidence>
<reference evidence="12 13" key="1">
    <citation type="submission" date="2016-03" db="EMBL/GenBank/DDBJ databases">
        <title>Speciation and ecological success in dimly lit waters: horizontal gene transfer in a green sulfur bacteria bloom unveiled by metagenomic assembly.</title>
        <authorList>
            <person name="Llorens-Mares T."/>
            <person name="Liu Z."/>
            <person name="Allen L.Z."/>
            <person name="Rusch D.B."/>
            <person name="Craig M.T."/>
            <person name="Dupont C.L."/>
            <person name="Bryant D.A."/>
            <person name="Casamayor E.O."/>
        </authorList>
    </citation>
    <scope>NUCLEOTIDE SEQUENCE [LARGE SCALE GENOMIC DNA]</scope>
    <source>
        <strain evidence="12">CIII</strain>
    </source>
</reference>
<dbReference type="RefSeq" id="WP_303680791.1">
    <property type="nucleotide sequence ID" value="NZ_LVWG01000013.1"/>
</dbReference>